<accession>A0A444J2R4</accession>
<evidence type="ECO:0000313" key="5">
    <source>
        <dbReference type="Proteomes" id="UP000287853"/>
    </source>
</evidence>
<organism evidence="4 5">
    <name type="scientific">Candidatus Electrothrix aarhusensis</name>
    <dbReference type="NCBI Taxonomy" id="1859131"/>
    <lineage>
        <taxon>Bacteria</taxon>
        <taxon>Pseudomonadati</taxon>
        <taxon>Thermodesulfobacteriota</taxon>
        <taxon>Desulfobulbia</taxon>
        <taxon>Desulfobulbales</taxon>
        <taxon>Desulfobulbaceae</taxon>
        <taxon>Candidatus Electrothrix</taxon>
    </lineage>
</organism>
<dbReference type="GO" id="GO:0042834">
    <property type="term" value="F:peptidoglycan binding"/>
    <property type="evidence" value="ECO:0007669"/>
    <property type="project" value="InterPro"/>
</dbReference>
<dbReference type="Gene3D" id="3.40.50.300">
    <property type="entry name" value="P-loop containing nucleotide triphosphate hydrolases"/>
    <property type="match status" value="1"/>
</dbReference>
<evidence type="ECO:0000256" key="1">
    <source>
        <dbReference type="SAM" id="MobiDB-lite"/>
    </source>
</evidence>
<reference evidence="4 5" key="1">
    <citation type="submission" date="2017-01" db="EMBL/GenBank/DDBJ databases">
        <title>The cable genome- insights into the physiology and evolution of filamentous bacteria capable of sulfide oxidation via long distance electron transfer.</title>
        <authorList>
            <person name="Schreiber L."/>
            <person name="Bjerg J.T."/>
            <person name="Boggild A."/>
            <person name="Van De Vossenberg J."/>
            <person name="Meysman F."/>
            <person name="Nielsen L.P."/>
            <person name="Schramm A."/>
            <person name="Kjeldsen K.U."/>
        </authorList>
    </citation>
    <scope>NUCLEOTIDE SEQUENCE [LARGE SCALE GENOMIC DNA]</scope>
    <source>
        <strain evidence="4">MCF</strain>
    </source>
</reference>
<dbReference type="CDD" id="cd00009">
    <property type="entry name" value="AAA"/>
    <property type="match status" value="1"/>
</dbReference>
<keyword evidence="2" id="KW-0812">Transmembrane</keyword>
<dbReference type="SUPFAM" id="SSF52540">
    <property type="entry name" value="P-loop containing nucleoside triphosphate hydrolases"/>
    <property type="match status" value="1"/>
</dbReference>
<dbReference type="PANTHER" id="PTHR35894">
    <property type="entry name" value="GENERAL SECRETION PATHWAY PROTEIN A-RELATED"/>
    <property type="match status" value="1"/>
</dbReference>
<dbReference type="InterPro" id="IPR052026">
    <property type="entry name" value="ExeA_AAA_ATPase_DNA-bind"/>
</dbReference>
<dbReference type="GO" id="GO:0016887">
    <property type="term" value="F:ATP hydrolysis activity"/>
    <property type="evidence" value="ECO:0007669"/>
    <property type="project" value="InterPro"/>
</dbReference>
<keyword evidence="2" id="KW-1133">Transmembrane helix</keyword>
<dbReference type="Gene3D" id="3.30.70.1070">
    <property type="entry name" value="Sporulation related repeat"/>
    <property type="match status" value="1"/>
</dbReference>
<dbReference type="InterPro" id="IPR036680">
    <property type="entry name" value="SPOR-like_sf"/>
</dbReference>
<feature type="compositionally biased region" description="Basic and acidic residues" evidence="1">
    <location>
        <begin position="481"/>
        <end position="490"/>
    </location>
</feature>
<dbReference type="PANTHER" id="PTHR35894:SF1">
    <property type="entry name" value="PHOSPHORIBULOKINASE _ URIDINE KINASE FAMILY"/>
    <property type="match status" value="1"/>
</dbReference>
<dbReference type="InterPro" id="IPR049945">
    <property type="entry name" value="AAA_22"/>
</dbReference>
<comment type="caution">
    <text evidence="4">The sequence shown here is derived from an EMBL/GenBank/DDBJ whole genome shotgun (WGS) entry which is preliminary data.</text>
</comment>
<dbReference type="EMBL" id="MTKO01000034">
    <property type="protein sequence ID" value="RWX47441.1"/>
    <property type="molecule type" value="Genomic_DNA"/>
</dbReference>
<keyword evidence="2" id="KW-0472">Membrane</keyword>
<name>A0A444J2R4_9BACT</name>
<evidence type="ECO:0000313" key="4">
    <source>
        <dbReference type="EMBL" id="RWX47441.1"/>
    </source>
</evidence>
<proteinExistence type="predicted"/>
<dbReference type="InterPro" id="IPR027417">
    <property type="entry name" value="P-loop_NTPase"/>
</dbReference>
<dbReference type="Pfam" id="PF13401">
    <property type="entry name" value="AAA_22"/>
    <property type="match status" value="1"/>
</dbReference>
<protein>
    <submittedName>
        <fullName evidence="4">Type II secretory pathway, component ExeA (Predicted ATPase)</fullName>
    </submittedName>
</protein>
<evidence type="ECO:0000259" key="3">
    <source>
        <dbReference type="Pfam" id="PF13401"/>
    </source>
</evidence>
<feature type="transmembrane region" description="Helical" evidence="2">
    <location>
        <begin position="286"/>
        <end position="307"/>
    </location>
</feature>
<keyword evidence="5" id="KW-1185">Reference proteome</keyword>
<dbReference type="Proteomes" id="UP000287853">
    <property type="component" value="Unassembled WGS sequence"/>
</dbReference>
<gene>
    <name evidence="4" type="ORF">H206_01533</name>
</gene>
<evidence type="ECO:0000256" key="2">
    <source>
        <dbReference type="SAM" id="Phobius"/>
    </source>
</evidence>
<dbReference type="AlphaFoldDB" id="A0A444J2R4"/>
<sequence>MYLQHFALEHSPFTRQPNLDVFFAQAGRKNILKDLLHDLQQGNAAMLLTGPKESGKTLFCRLVRHRLEGSSRKVVYLENPVGSFDELLRQICLKLGMSSSVDTGQDMPTVLHALLQSQKEKGCPVLLLIDESEKMFLAALERLFRLLHEVNEVYGVQALLVGLPTLHASIDQLSSYCKDVRITSAYELEAFSAEETGAYLAYRLRTAGDGRGSKSPVFSENAVLEVFRLGQGLPGVIDGIAEVALENAAAAGASSVLPVHVAVPNNPVASPLQFDDEESGGRRTGLLLLLLLCLLAFFFFGRVSFFLDQEDKLQETVHESVGVVPENTEISLALPKDEEAPLPFVEEGDRSDYPVGKLSPKDAGEPSLFPLPVPLRPDFKNNPNEGGAEDHKVIKHVGQQYKKIDKNIVSGVVESVDEKNIETRQLLSPEELKQAVQVISSDGAGTETLATAKKLPVIKPTLIIELVPGMKKTRLPAAREPAPKFEQKTEQKRKKAAIAPPKSKILIPVASARGVVAPAVSGRQQIQTQIQAPVAVPVQKQEKIRAPKINVTPVAPQSASAKTDQLFARYLGAGNRWTKEAYGNKFTVQLLVLSADDAAVNIKNMIVRDEYQEHRRKLYILHRNTIPPTFFVCYGVYNSMDEARNARNTMPLFLRKHHPYALSISDVLAKARD</sequence>
<feature type="region of interest" description="Disordered" evidence="1">
    <location>
        <begin position="475"/>
        <end position="497"/>
    </location>
</feature>
<feature type="domain" description="ORC1/DEAH AAA+ ATPase" evidence="3">
    <location>
        <begin position="42"/>
        <end position="167"/>
    </location>
</feature>